<evidence type="ECO:0000313" key="3">
    <source>
        <dbReference type="Proteomes" id="UP000269721"/>
    </source>
</evidence>
<dbReference type="AlphaFoldDB" id="A0A4P9VVH5"/>
<dbReference type="EMBL" id="ML000991">
    <property type="protein sequence ID" value="RKO83651.1"/>
    <property type="molecule type" value="Genomic_DNA"/>
</dbReference>
<dbReference type="Proteomes" id="UP000269721">
    <property type="component" value="Unassembled WGS sequence"/>
</dbReference>
<keyword evidence="3" id="KW-1185">Reference proteome</keyword>
<feature type="compositionally biased region" description="Basic and acidic residues" evidence="1">
    <location>
        <begin position="1"/>
        <end position="13"/>
    </location>
</feature>
<reference evidence="3" key="1">
    <citation type="journal article" date="2018" name="Nat. Microbiol.">
        <title>Leveraging single-cell genomics to expand the fungal tree of life.</title>
        <authorList>
            <person name="Ahrendt S.R."/>
            <person name="Quandt C.A."/>
            <person name="Ciobanu D."/>
            <person name="Clum A."/>
            <person name="Salamov A."/>
            <person name="Andreopoulos B."/>
            <person name="Cheng J.F."/>
            <person name="Woyke T."/>
            <person name="Pelin A."/>
            <person name="Henrissat B."/>
            <person name="Reynolds N.K."/>
            <person name="Benny G.L."/>
            <person name="Smith M.E."/>
            <person name="James T.Y."/>
            <person name="Grigoriev I.V."/>
        </authorList>
    </citation>
    <scope>NUCLEOTIDE SEQUENCE [LARGE SCALE GENOMIC DNA]</scope>
</reference>
<accession>A0A4P9VVH5</accession>
<evidence type="ECO:0000313" key="2">
    <source>
        <dbReference type="EMBL" id="RKO83651.1"/>
    </source>
</evidence>
<proteinExistence type="predicted"/>
<evidence type="ECO:0000256" key="1">
    <source>
        <dbReference type="SAM" id="MobiDB-lite"/>
    </source>
</evidence>
<feature type="region of interest" description="Disordered" evidence="1">
    <location>
        <begin position="1"/>
        <end position="26"/>
    </location>
</feature>
<protein>
    <submittedName>
        <fullName evidence="2">Uncharacterized protein</fullName>
    </submittedName>
</protein>
<organism evidence="2 3">
    <name type="scientific">Blyttiomyces helicus</name>
    <dbReference type="NCBI Taxonomy" id="388810"/>
    <lineage>
        <taxon>Eukaryota</taxon>
        <taxon>Fungi</taxon>
        <taxon>Fungi incertae sedis</taxon>
        <taxon>Chytridiomycota</taxon>
        <taxon>Chytridiomycota incertae sedis</taxon>
        <taxon>Chytridiomycetes</taxon>
        <taxon>Chytridiomycetes incertae sedis</taxon>
        <taxon>Blyttiomyces</taxon>
    </lineage>
</organism>
<sequence>MEHLSGALPRDEPQTPDPPPSLLYTSASRPQHVNYEQGHLDARMALRLPSGMVPDTRGCALHRGYSTALDKPPAIIHVVSDSNAPSPSPLHPTSPNRFKPPQVPLSGPAAPLFLRHLAINPWLRNGCLSLTTPSCRISSGYGAVLSNVMFFWAGAEVQQ</sequence>
<gene>
    <name evidence="2" type="ORF">BDK51DRAFT_40491</name>
</gene>
<name>A0A4P9VVH5_9FUNG</name>